<reference evidence="2 3" key="1">
    <citation type="submission" date="2021-07" db="EMBL/GenBank/DDBJ databases">
        <title>The Aristolochia fimbriata genome: insights into angiosperm evolution, floral development and chemical biosynthesis.</title>
        <authorList>
            <person name="Jiao Y."/>
        </authorList>
    </citation>
    <scope>NUCLEOTIDE SEQUENCE [LARGE SCALE GENOMIC DNA]</scope>
    <source>
        <strain evidence="2">IBCAS-2021</strain>
        <tissue evidence="2">Leaf</tissue>
    </source>
</reference>
<dbReference type="SUPFAM" id="SSF53098">
    <property type="entry name" value="Ribonuclease H-like"/>
    <property type="match status" value="1"/>
</dbReference>
<dbReference type="InterPro" id="IPR012337">
    <property type="entry name" value="RNaseH-like_sf"/>
</dbReference>
<dbReference type="Proteomes" id="UP000825729">
    <property type="component" value="Unassembled WGS sequence"/>
</dbReference>
<evidence type="ECO:0000259" key="1">
    <source>
        <dbReference type="Pfam" id="PF13456"/>
    </source>
</evidence>
<dbReference type="PANTHER" id="PTHR48475:SF1">
    <property type="entry name" value="RNASE H TYPE-1 DOMAIN-CONTAINING PROTEIN"/>
    <property type="match status" value="1"/>
</dbReference>
<dbReference type="Pfam" id="PF13456">
    <property type="entry name" value="RVT_3"/>
    <property type="match status" value="1"/>
</dbReference>
<feature type="domain" description="RNase H type-1" evidence="1">
    <location>
        <begin position="2"/>
        <end position="69"/>
    </location>
</feature>
<sequence length="263" mass="29785">MAVEIEIPQLEVYDDSALVIKQITGEFDVKKVELVPFREHTSILLAQIPQTSLHYIPRTKNGLVDALARIAASLAQLDNRPSQVPICERWVVPLVPLPIEEEAEEKMEQEEESLPISIHENEAIDWREPISNFSPTRHAPGIFEGTSPHLLDDSKETHAGICGTHQARPKLHMQVKRLAYYWQSMLQNAIELARACKACQLHADYINHPPEPLHPTIASWPYEAWGMDIVGPIAPKLNSDRQYNLATTNYFSKWAEAATFLEV</sequence>
<dbReference type="GO" id="GO:0004523">
    <property type="term" value="F:RNA-DNA hybrid ribonuclease activity"/>
    <property type="evidence" value="ECO:0007669"/>
    <property type="project" value="InterPro"/>
</dbReference>
<name>A0AAV7E352_ARIFI</name>
<keyword evidence="3" id="KW-1185">Reference proteome</keyword>
<evidence type="ECO:0000313" key="3">
    <source>
        <dbReference type="Proteomes" id="UP000825729"/>
    </source>
</evidence>
<dbReference type="EMBL" id="JAINDJ010000007">
    <property type="protein sequence ID" value="KAG9442247.1"/>
    <property type="molecule type" value="Genomic_DNA"/>
</dbReference>
<accession>A0AAV7E352</accession>
<protein>
    <recommendedName>
        <fullName evidence="1">RNase H type-1 domain-containing protein</fullName>
    </recommendedName>
</protein>
<dbReference type="PANTHER" id="PTHR48475">
    <property type="entry name" value="RIBONUCLEASE H"/>
    <property type="match status" value="1"/>
</dbReference>
<dbReference type="GO" id="GO:0003676">
    <property type="term" value="F:nucleic acid binding"/>
    <property type="evidence" value="ECO:0007669"/>
    <property type="project" value="InterPro"/>
</dbReference>
<dbReference type="InterPro" id="IPR036397">
    <property type="entry name" value="RNaseH_sf"/>
</dbReference>
<organism evidence="2 3">
    <name type="scientific">Aristolochia fimbriata</name>
    <name type="common">White veined hardy Dutchman's pipe vine</name>
    <dbReference type="NCBI Taxonomy" id="158543"/>
    <lineage>
        <taxon>Eukaryota</taxon>
        <taxon>Viridiplantae</taxon>
        <taxon>Streptophyta</taxon>
        <taxon>Embryophyta</taxon>
        <taxon>Tracheophyta</taxon>
        <taxon>Spermatophyta</taxon>
        <taxon>Magnoliopsida</taxon>
        <taxon>Magnoliidae</taxon>
        <taxon>Piperales</taxon>
        <taxon>Aristolochiaceae</taxon>
        <taxon>Aristolochia</taxon>
    </lineage>
</organism>
<dbReference type="Gene3D" id="3.30.420.10">
    <property type="entry name" value="Ribonuclease H-like superfamily/Ribonuclease H"/>
    <property type="match status" value="1"/>
</dbReference>
<evidence type="ECO:0000313" key="2">
    <source>
        <dbReference type="EMBL" id="KAG9442247.1"/>
    </source>
</evidence>
<dbReference type="InterPro" id="IPR002156">
    <property type="entry name" value="RNaseH_domain"/>
</dbReference>
<gene>
    <name evidence="2" type="ORF">H6P81_018101</name>
</gene>
<dbReference type="AlphaFoldDB" id="A0AAV7E352"/>
<comment type="caution">
    <text evidence="2">The sequence shown here is derived from an EMBL/GenBank/DDBJ whole genome shotgun (WGS) entry which is preliminary data.</text>
</comment>
<proteinExistence type="predicted"/>